<accession>A0A5E6YC94</accession>
<dbReference type="EMBL" id="CABVHO010000002">
    <property type="protein sequence ID" value="VVN51180.1"/>
    <property type="molecule type" value="Genomic_DNA"/>
</dbReference>
<dbReference type="InterPro" id="IPR013491">
    <property type="entry name" value="Tape_meas_N"/>
</dbReference>
<dbReference type="NCBIfam" id="TIGR01541">
    <property type="entry name" value="tape_meas_lam_C"/>
    <property type="match status" value="1"/>
</dbReference>
<feature type="domain" description="Tape measure protein N-terminal" evidence="2">
    <location>
        <begin position="74"/>
        <end position="264"/>
    </location>
</feature>
<reference evidence="3 4" key="1">
    <citation type="submission" date="2019-09" db="EMBL/GenBank/DDBJ databases">
        <authorList>
            <person name="Chandra G."/>
            <person name="Truman W A."/>
        </authorList>
    </citation>
    <scope>NUCLEOTIDE SEQUENCE [LARGE SCALE GENOMIC DNA]</scope>
    <source>
        <strain evidence="3">PS685</strain>
    </source>
</reference>
<sequence>MTSRSLGTLTLDLIARIGGFEQSMDRASRSVSRTASVASASSREVLTLQNSFRSLASVAASIAGPLAAALSVKGVYDMTEAYGTLTNRLKLVTNGSAELTAAQAAVFNIAQASAQPLASTAELYQRIATNQEALKLSGEGVAGVVGTISKTLAVSGASAESANAALIQLGQAFASGVLRGEELNSVMEQAPALAQAIAAGMGKTVGELRSLGAAGELTAQAVVKALQSQVGAVDALFDKTATTIGNSFTKIGNSLIHFVGELDQATGASSQIANAFVSVSKAIDGSLPGAISGVKNNSDALAQALTTGLLVALARVAGGYAQQGASALYAAQANQTALTASARTAKQDLWAAQAKQIDAKAMVARADLEIVAAQGKLASDRVRQTSELANIQAVQASLVAERNLEQQRLLAQISEKGRSASIARLAELRLAEVATIKQVEIAERSLAATTSATSAQIQAGYAMRTAATLAYGETTAVVNAAVVASDRAAAAASVTARAFAGLRAAGAGLLTMMGGPLGLAFIAGAVALSFVDWSSKSKKLMGDLGDLQNTVDQLRQSFAGLNEDQQRAKISEWKDKQLGATMAVQDAYDELETSIKSSMVSLSNVRSPEHTKQLKAFEELSTRLKEARTNGQSLTPILDELASNPGVRPEAARNWTDLAGKVSDAQQVLDQTTDRLDVLSNSLTRNTTETQLNTQAKAGMTAGGQKYLATLQEQLKKLQDNGDAVKEATRHIEDHADLSETDRVAILSTSHAIKAQTDANKEATKATKDNTSAVKASQKAFDSTEEDYQRQIELINTTTDKQKNATEVAKLAFEITSGKLVGINALQQKRLEGLAVELDSLKQLKQANEDAAKLAAFGTTLKDTNQTIRQGYRIELSGAGSGDKLKERLQADLEIQQEHDKQVSDLFKQRNAGDISQELYEQETELLSEALAERMVIQQDYYNQLDAAQSNWMDGVGDAWNNYLDQSRDISGQTKDMFTDAFSGMNDALYNFVTTGKLSFSDMAATFASSALKMLIQWGTAQVAMAALNAFTSTAAIPIVGPFAAPAAAASALGAAGSFMGMIGSVAGMAHDGIDAVPETGTWLLQKGERVTTAQTSAKLDRTLEQVAQGGGAGGKGLTVNLIEDRSRAGQSERGTNSDGSEYLNLWAAQIRSGGNEASDSLEAAYGLKRQAG</sequence>
<evidence type="ECO:0000259" key="1">
    <source>
        <dbReference type="Pfam" id="PF09718"/>
    </source>
</evidence>
<proteinExistence type="predicted"/>
<feature type="domain" description="Bacteriophage tail tape measure C-terminal" evidence="1">
    <location>
        <begin position="951"/>
        <end position="1023"/>
    </location>
</feature>
<protein>
    <submittedName>
        <fullName evidence="3">Uncharacterized protein</fullName>
    </submittedName>
</protein>
<dbReference type="Proteomes" id="UP000326437">
    <property type="component" value="Unassembled WGS sequence"/>
</dbReference>
<dbReference type="OrthoDB" id="6174294at2"/>
<evidence type="ECO:0000313" key="3">
    <source>
        <dbReference type="EMBL" id="VVN51180.1"/>
    </source>
</evidence>
<dbReference type="Pfam" id="PF09718">
    <property type="entry name" value="Tape_meas_lam_C"/>
    <property type="match status" value="1"/>
</dbReference>
<name>A0A5E6YC94_PSEFL</name>
<dbReference type="NCBIfam" id="TIGR02675">
    <property type="entry name" value="tape_meas_nterm"/>
    <property type="match status" value="1"/>
</dbReference>
<evidence type="ECO:0000259" key="2">
    <source>
        <dbReference type="Pfam" id="PF20155"/>
    </source>
</evidence>
<dbReference type="AlphaFoldDB" id="A0A5E6YC94"/>
<dbReference type="RefSeq" id="WP_150628231.1">
    <property type="nucleotide sequence ID" value="NZ_CABVHO010000002.1"/>
</dbReference>
<dbReference type="Pfam" id="PF20155">
    <property type="entry name" value="TMP_3"/>
    <property type="match status" value="1"/>
</dbReference>
<evidence type="ECO:0000313" key="4">
    <source>
        <dbReference type="Proteomes" id="UP000326437"/>
    </source>
</evidence>
<dbReference type="InterPro" id="IPR006431">
    <property type="entry name" value="Phage_tape_meas_C"/>
</dbReference>
<organism evidence="3 4">
    <name type="scientific">Pseudomonas fluorescens</name>
    <dbReference type="NCBI Taxonomy" id="294"/>
    <lineage>
        <taxon>Bacteria</taxon>
        <taxon>Pseudomonadati</taxon>
        <taxon>Pseudomonadota</taxon>
        <taxon>Gammaproteobacteria</taxon>
        <taxon>Pseudomonadales</taxon>
        <taxon>Pseudomonadaceae</taxon>
        <taxon>Pseudomonas</taxon>
    </lineage>
</organism>
<gene>
    <name evidence="3" type="ORF">PS685_00581</name>
</gene>